<comment type="subunit">
    <text evidence="6">Supercomplex made of cofactors A to E. Cofactors A and D function by capturing and stabilizing tubulin in a quasi-native conformation. Cofactor E binds to the cofactor D-tubulin complex; interaction with cofactor C then causes the release of tubulin polypeptides that are committed to the native state.</text>
</comment>
<dbReference type="InterPro" id="IPR006599">
    <property type="entry name" value="CARP_motif"/>
</dbReference>
<name>A0A409WF70_PSICY</name>
<dbReference type="Gene3D" id="1.20.58.1250">
    <property type="entry name" value="Tubulin Binding Cofactor C, N-terminal domain"/>
    <property type="match status" value="1"/>
</dbReference>
<dbReference type="FunCoup" id="A0A409WF70">
    <property type="interactions" value="268"/>
</dbReference>
<feature type="compositionally biased region" description="Low complexity" evidence="7">
    <location>
        <begin position="104"/>
        <end position="118"/>
    </location>
</feature>
<dbReference type="GO" id="GO:0005737">
    <property type="term" value="C:cytoplasm"/>
    <property type="evidence" value="ECO:0007669"/>
    <property type="project" value="UniProtKB-SubCell"/>
</dbReference>
<accession>A0A409WF70</accession>
<dbReference type="InterPro" id="IPR016098">
    <property type="entry name" value="CAP/MinC_C"/>
</dbReference>
<evidence type="ECO:0000256" key="3">
    <source>
        <dbReference type="ARBA" id="ARBA00022490"/>
    </source>
</evidence>
<dbReference type="STRING" id="93625.A0A409WF70"/>
<dbReference type="GO" id="GO:0007021">
    <property type="term" value="P:tubulin complex assembly"/>
    <property type="evidence" value="ECO:0007669"/>
    <property type="project" value="TreeGrafter"/>
</dbReference>
<keyword evidence="10" id="KW-1185">Reference proteome</keyword>
<dbReference type="OrthoDB" id="194775at2759"/>
<dbReference type="GO" id="GO:0007023">
    <property type="term" value="P:post-chaperonin tubulin folding pathway"/>
    <property type="evidence" value="ECO:0007669"/>
    <property type="project" value="InterPro"/>
</dbReference>
<feature type="region of interest" description="Disordered" evidence="7">
    <location>
        <begin position="19"/>
        <end position="39"/>
    </location>
</feature>
<evidence type="ECO:0000259" key="8">
    <source>
        <dbReference type="PROSITE" id="PS51329"/>
    </source>
</evidence>
<dbReference type="InParanoid" id="A0A409WF70"/>
<reference evidence="9 10" key="1">
    <citation type="journal article" date="2018" name="Evol. Lett.">
        <title>Horizontal gene cluster transfer increased hallucinogenic mushroom diversity.</title>
        <authorList>
            <person name="Reynolds H.T."/>
            <person name="Vijayakumar V."/>
            <person name="Gluck-Thaler E."/>
            <person name="Korotkin H.B."/>
            <person name="Matheny P.B."/>
            <person name="Slot J.C."/>
        </authorList>
    </citation>
    <scope>NUCLEOTIDE SEQUENCE [LARGE SCALE GENOMIC DNA]</scope>
    <source>
        <strain evidence="9 10">2631</strain>
    </source>
</reference>
<sequence>MEESNWSFSQSFTPQFQAMRSELESQISAAKNTPSPPQETIQDLSVLLAKATKALADATGSIPSYDQKQYEIQLKTLEKAIEDLRASTASKSKFAFKRKPKAPAPASAPTVSAPVAKPVEPIQADPSPSTSTHLVLSSKSHQYLTRSDLPEHPQQTDLALSDLDNCIVNLLPPSSNNGDVQTENLILTALHARNLTNCIILLPSIEGSALLHDMSHCTIVLGCHQFRVHSSRKIDVFLSISSSPIIEGCKALRFSRYPSSFISAILGQKESPSFTVQDFSHIRPTPSPNFSILDESNKEMIENRLITARDDFSFAEKLNTVTPQ</sequence>
<dbReference type="SMART" id="SM00673">
    <property type="entry name" value="CARP"/>
    <property type="match status" value="1"/>
</dbReference>
<protein>
    <recommendedName>
        <fullName evidence="8">C-CAP/cofactor C-like domain-containing protein</fullName>
    </recommendedName>
</protein>
<proteinExistence type="inferred from homology"/>
<dbReference type="Pfam" id="PF16752">
    <property type="entry name" value="TBCC_N"/>
    <property type="match status" value="1"/>
</dbReference>
<dbReference type="GO" id="GO:0015631">
    <property type="term" value="F:tubulin binding"/>
    <property type="evidence" value="ECO:0007669"/>
    <property type="project" value="InterPro"/>
</dbReference>
<evidence type="ECO:0000256" key="5">
    <source>
        <dbReference type="ARBA" id="ARBA00023186"/>
    </source>
</evidence>
<feature type="region of interest" description="Disordered" evidence="7">
    <location>
        <begin position="93"/>
        <end position="133"/>
    </location>
</feature>
<organism evidence="9 10">
    <name type="scientific">Psilocybe cyanescens</name>
    <dbReference type="NCBI Taxonomy" id="93625"/>
    <lineage>
        <taxon>Eukaryota</taxon>
        <taxon>Fungi</taxon>
        <taxon>Dikarya</taxon>
        <taxon>Basidiomycota</taxon>
        <taxon>Agaricomycotina</taxon>
        <taxon>Agaricomycetes</taxon>
        <taxon>Agaricomycetidae</taxon>
        <taxon>Agaricales</taxon>
        <taxon>Agaricineae</taxon>
        <taxon>Strophariaceae</taxon>
        <taxon>Psilocybe</taxon>
    </lineage>
</organism>
<dbReference type="InterPro" id="IPR027684">
    <property type="entry name" value="TBCC"/>
</dbReference>
<evidence type="ECO:0000256" key="7">
    <source>
        <dbReference type="SAM" id="MobiDB-lite"/>
    </source>
</evidence>
<dbReference type="InterPro" id="IPR038397">
    <property type="entry name" value="TBCC_N_sf"/>
</dbReference>
<comment type="caution">
    <text evidence="9">The sequence shown here is derived from an EMBL/GenBank/DDBJ whole genome shotgun (WGS) entry which is preliminary data.</text>
</comment>
<feature type="domain" description="C-CAP/cofactor C-like" evidence="8">
    <location>
        <begin position="153"/>
        <end position="281"/>
    </location>
</feature>
<evidence type="ECO:0000256" key="2">
    <source>
        <dbReference type="ARBA" id="ARBA00008848"/>
    </source>
</evidence>
<evidence type="ECO:0000313" key="9">
    <source>
        <dbReference type="EMBL" id="PPQ77110.1"/>
    </source>
</evidence>
<dbReference type="Proteomes" id="UP000283269">
    <property type="component" value="Unassembled WGS sequence"/>
</dbReference>
<evidence type="ECO:0000256" key="6">
    <source>
        <dbReference type="ARBA" id="ARBA00026055"/>
    </source>
</evidence>
<dbReference type="Gene3D" id="2.160.20.70">
    <property type="match status" value="1"/>
</dbReference>
<dbReference type="PANTHER" id="PTHR15139">
    <property type="entry name" value="TUBULIN FOLDING COFACTOR C"/>
    <property type="match status" value="1"/>
</dbReference>
<gene>
    <name evidence="9" type="ORF">CVT25_010804</name>
</gene>
<keyword evidence="4" id="KW-0007">Acetylation</keyword>
<comment type="similarity">
    <text evidence="2">Belongs to the TBCC family.</text>
</comment>
<evidence type="ECO:0000256" key="4">
    <source>
        <dbReference type="ARBA" id="ARBA00022990"/>
    </source>
</evidence>
<dbReference type="InterPro" id="IPR031925">
    <property type="entry name" value="TBCC_N"/>
</dbReference>
<comment type="subcellular location">
    <subcellularLocation>
        <location evidence="1">Cytoplasm</location>
    </subcellularLocation>
</comment>
<keyword evidence="3" id="KW-0963">Cytoplasm</keyword>
<dbReference type="EMBL" id="NHYD01003443">
    <property type="protein sequence ID" value="PPQ77110.1"/>
    <property type="molecule type" value="Genomic_DNA"/>
</dbReference>
<dbReference type="Pfam" id="PF07986">
    <property type="entry name" value="TBCC"/>
    <property type="match status" value="1"/>
</dbReference>
<dbReference type="InterPro" id="IPR017901">
    <property type="entry name" value="C-CAP_CF_C-like"/>
</dbReference>
<dbReference type="InterPro" id="IPR012945">
    <property type="entry name" value="Tubulin-bd_cofactor_C_dom"/>
</dbReference>
<evidence type="ECO:0000256" key="1">
    <source>
        <dbReference type="ARBA" id="ARBA00004496"/>
    </source>
</evidence>
<keyword evidence="5" id="KW-0143">Chaperone</keyword>
<evidence type="ECO:0000313" key="10">
    <source>
        <dbReference type="Proteomes" id="UP000283269"/>
    </source>
</evidence>
<dbReference type="AlphaFoldDB" id="A0A409WF70"/>
<dbReference type="PANTHER" id="PTHR15139:SF0">
    <property type="entry name" value="TUBULIN-SPECIFIC CHAPERONE C"/>
    <property type="match status" value="1"/>
</dbReference>
<dbReference type="PROSITE" id="PS51329">
    <property type="entry name" value="C_CAP_COFACTOR_C"/>
    <property type="match status" value="1"/>
</dbReference>